<dbReference type="EMBL" id="JAOPKB010000004">
    <property type="protein sequence ID" value="MCU4973107.1"/>
    <property type="molecule type" value="Genomic_DNA"/>
</dbReference>
<protein>
    <submittedName>
        <fullName evidence="2">HAD family hydrolase</fullName>
    </submittedName>
</protein>
<dbReference type="InterPro" id="IPR036412">
    <property type="entry name" value="HAD-like_sf"/>
</dbReference>
<accession>A0ABT2QDV6</accession>
<organism evidence="2 3">
    <name type="scientific">Natronoglomus mannanivorans</name>
    <dbReference type="NCBI Taxonomy" id="2979990"/>
    <lineage>
        <taxon>Archaea</taxon>
        <taxon>Methanobacteriati</taxon>
        <taxon>Methanobacteriota</taxon>
        <taxon>Stenosarchaea group</taxon>
        <taxon>Halobacteria</taxon>
        <taxon>Halobacteriales</taxon>
        <taxon>Natrialbaceae</taxon>
        <taxon>Natronoglomus</taxon>
    </lineage>
</organism>
<keyword evidence="3" id="KW-1185">Reference proteome</keyword>
<dbReference type="PRINTS" id="PR00413">
    <property type="entry name" value="HADHALOGNASE"/>
</dbReference>
<comment type="similarity">
    <text evidence="1">Belongs to the HAD-like hydrolase superfamily.</text>
</comment>
<dbReference type="Proteomes" id="UP001320972">
    <property type="component" value="Unassembled WGS sequence"/>
</dbReference>
<dbReference type="PANTHER" id="PTHR47478">
    <property type="match status" value="1"/>
</dbReference>
<proteinExistence type="inferred from homology"/>
<dbReference type="InterPro" id="IPR041492">
    <property type="entry name" value="HAD_2"/>
</dbReference>
<dbReference type="PROSITE" id="PS01228">
    <property type="entry name" value="COF_1"/>
    <property type="match status" value="1"/>
</dbReference>
<evidence type="ECO:0000313" key="2">
    <source>
        <dbReference type="EMBL" id="MCU4973107.1"/>
    </source>
</evidence>
<reference evidence="2 3" key="1">
    <citation type="submission" date="2022-09" db="EMBL/GenBank/DDBJ databases">
        <title>Enrichment on poylsaccharides allowed isolation of novel metabolic and taxonomic groups of Haloarchaea.</title>
        <authorList>
            <person name="Sorokin D.Y."/>
            <person name="Elcheninov A.G."/>
            <person name="Khizhniak T.V."/>
            <person name="Kolganova T.V."/>
            <person name="Kublanov I.V."/>
        </authorList>
    </citation>
    <scope>NUCLEOTIDE SEQUENCE [LARGE SCALE GENOMIC DNA]</scope>
    <source>
        <strain evidence="2 3">AArc-m2/3/4</strain>
    </source>
</reference>
<gene>
    <name evidence="2" type="ORF">OB955_10170</name>
</gene>
<dbReference type="GO" id="GO:0016787">
    <property type="term" value="F:hydrolase activity"/>
    <property type="evidence" value="ECO:0007669"/>
    <property type="project" value="UniProtKB-KW"/>
</dbReference>
<dbReference type="InterPro" id="IPR052550">
    <property type="entry name" value="Pyrimidine_5'-ntase_YjjG"/>
</dbReference>
<dbReference type="Gene3D" id="3.40.50.1000">
    <property type="entry name" value="HAD superfamily/HAD-like"/>
    <property type="match status" value="1"/>
</dbReference>
<dbReference type="InterPro" id="IPR006439">
    <property type="entry name" value="HAD-SF_hydro_IA"/>
</dbReference>
<name>A0ABT2QDV6_9EURY</name>
<evidence type="ECO:0000256" key="1">
    <source>
        <dbReference type="ARBA" id="ARBA00007958"/>
    </source>
</evidence>
<dbReference type="RefSeq" id="WP_338007762.1">
    <property type="nucleotide sequence ID" value="NZ_JAOPKB010000004.1"/>
</dbReference>
<dbReference type="Gene3D" id="1.10.150.520">
    <property type="match status" value="1"/>
</dbReference>
<comment type="caution">
    <text evidence="2">The sequence shown here is derived from an EMBL/GenBank/DDBJ whole genome shotgun (WGS) entry which is preliminary data.</text>
</comment>
<sequence length="203" mass="22074">MRAIVFDLDGTLLAFDRPYDAVLADAIAAAGTQPTDETLEAYFDAFTERFRACEPDPIYGAFDDIDVDADAESLTDSLRRHEAKLCRPPANVTADLERLSEDGYALGVLTNGVREWQLTKLRAAGLEEYFDAVVASYDVGAHKPDPAPFEALEAELPAAEYAMVGDSESDLEGASTVGWEAYRYSGGGFGELPDVFGWESRGK</sequence>
<keyword evidence="2" id="KW-0378">Hydrolase</keyword>
<dbReference type="NCBIfam" id="TIGR01549">
    <property type="entry name" value="HAD-SF-IA-v1"/>
    <property type="match status" value="1"/>
</dbReference>
<dbReference type="SFLD" id="SFLDS00003">
    <property type="entry name" value="Haloacid_Dehalogenase"/>
    <property type="match status" value="1"/>
</dbReference>
<dbReference type="SUPFAM" id="SSF56784">
    <property type="entry name" value="HAD-like"/>
    <property type="match status" value="1"/>
</dbReference>
<dbReference type="Pfam" id="PF13419">
    <property type="entry name" value="HAD_2"/>
    <property type="match status" value="1"/>
</dbReference>
<dbReference type="PANTHER" id="PTHR47478:SF1">
    <property type="entry name" value="PYRIMIDINE 5'-NUCLEOTIDASE YJJG"/>
    <property type="match status" value="1"/>
</dbReference>
<dbReference type="InterPro" id="IPR023214">
    <property type="entry name" value="HAD_sf"/>
</dbReference>
<dbReference type="SFLD" id="SFLDG01129">
    <property type="entry name" value="C1.5:_HAD__Beta-PGM__Phosphata"/>
    <property type="match status" value="1"/>
</dbReference>
<evidence type="ECO:0000313" key="3">
    <source>
        <dbReference type="Proteomes" id="UP001320972"/>
    </source>
</evidence>